<comment type="caution">
    <text evidence="1">The sequence shown here is derived from an EMBL/GenBank/DDBJ whole genome shotgun (WGS) entry which is preliminary data.</text>
</comment>
<proteinExistence type="predicted"/>
<evidence type="ECO:0000313" key="2">
    <source>
        <dbReference type="Proteomes" id="UP000325255"/>
    </source>
</evidence>
<reference evidence="1 2" key="1">
    <citation type="submission" date="2019-09" db="EMBL/GenBank/DDBJ databases">
        <title>Genome sequence of Rhodovastum atsumiense, a diverse member of the Acetobacteraceae family of non-sulfur purple photosynthetic bacteria.</title>
        <authorList>
            <person name="Meyer T."/>
            <person name="Kyndt J."/>
        </authorList>
    </citation>
    <scope>NUCLEOTIDE SEQUENCE [LARGE SCALE GENOMIC DNA]</scope>
    <source>
        <strain evidence="1 2">DSM 21279</strain>
    </source>
</reference>
<dbReference type="RefSeq" id="WP_150044080.1">
    <property type="nucleotide sequence ID" value="NZ_OW485601.1"/>
</dbReference>
<dbReference type="Proteomes" id="UP000325255">
    <property type="component" value="Unassembled WGS sequence"/>
</dbReference>
<accession>A0A5M6ILQ7</accession>
<gene>
    <name evidence="1" type="ORF">F1189_25255</name>
</gene>
<protein>
    <submittedName>
        <fullName evidence="1">Uncharacterized protein</fullName>
    </submittedName>
</protein>
<sequence length="85" mass="9463">MTQEQKWQPRREGGWVARIGALKLLVLPGETWVRYLILRPEENDDPPSEVLLRSGTKEDIGAAMQAAETDAGKLEAHFAALHRAA</sequence>
<keyword evidence="2" id="KW-1185">Reference proteome</keyword>
<name>A0A5M6ILQ7_9PROT</name>
<dbReference type="AlphaFoldDB" id="A0A5M6ILQ7"/>
<organism evidence="1 2">
    <name type="scientific">Rhodovastum atsumiense</name>
    <dbReference type="NCBI Taxonomy" id="504468"/>
    <lineage>
        <taxon>Bacteria</taxon>
        <taxon>Pseudomonadati</taxon>
        <taxon>Pseudomonadota</taxon>
        <taxon>Alphaproteobacteria</taxon>
        <taxon>Acetobacterales</taxon>
        <taxon>Acetobacteraceae</taxon>
        <taxon>Rhodovastum</taxon>
    </lineage>
</organism>
<evidence type="ECO:0000313" key="1">
    <source>
        <dbReference type="EMBL" id="KAA5609206.1"/>
    </source>
</evidence>
<dbReference type="EMBL" id="VWPK01000056">
    <property type="protein sequence ID" value="KAA5609206.1"/>
    <property type="molecule type" value="Genomic_DNA"/>
</dbReference>